<protein>
    <submittedName>
        <fullName evidence="2">Uncharacterized protein</fullName>
    </submittedName>
</protein>
<proteinExistence type="predicted"/>
<feature type="compositionally biased region" description="Polar residues" evidence="1">
    <location>
        <begin position="745"/>
        <end position="754"/>
    </location>
</feature>
<feature type="region of interest" description="Disordered" evidence="1">
    <location>
        <begin position="81"/>
        <end position="101"/>
    </location>
</feature>
<feature type="compositionally biased region" description="Polar residues" evidence="1">
    <location>
        <begin position="625"/>
        <end position="643"/>
    </location>
</feature>
<feature type="compositionally biased region" description="Low complexity" evidence="1">
    <location>
        <begin position="595"/>
        <end position="604"/>
    </location>
</feature>
<dbReference type="AlphaFoldDB" id="A0A286UFC6"/>
<feature type="region of interest" description="Disordered" evidence="1">
    <location>
        <begin position="732"/>
        <end position="795"/>
    </location>
</feature>
<evidence type="ECO:0000313" key="2">
    <source>
        <dbReference type="EMBL" id="PAV18277.1"/>
    </source>
</evidence>
<feature type="compositionally biased region" description="Low complexity" evidence="1">
    <location>
        <begin position="81"/>
        <end position="95"/>
    </location>
</feature>
<feature type="region of interest" description="Disordered" evidence="1">
    <location>
        <begin position="581"/>
        <end position="647"/>
    </location>
</feature>
<evidence type="ECO:0000256" key="1">
    <source>
        <dbReference type="SAM" id="MobiDB-lite"/>
    </source>
</evidence>
<reference evidence="2 3" key="1">
    <citation type="journal article" date="2017" name="Mol. Ecol.">
        <title>Comparative and population genomic landscape of Phellinus noxius: A hypervariable fungus causing root rot in trees.</title>
        <authorList>
            <person name="Chung C.L."/>
            <person name="Lee T.J."/>
            <person name="Akiba M."/>
            <person name="Lee H.H."/>
            <person name="Kuo T.H."/>
            <person name="Liu D."/>
            <person name="Ke H.M."/>
            <person name="Yokoi T."/>
            <person name="Roa M.B."/>
            <person name="Lu M.J."/>
            <person name="Chang Y.Y."/>
            <person name="Ann P.J."/>
            <person name="Tsai J.N."/>
            <person name="Chen C.Y."/>
            <person name="Tzean S.S."/>
            <person name="Ota Y."/>
            <person name="Hattori T."/>
            <person name="Sahashi N."/>
            <person name="Liou R.F."/>
            <person name="Kikuchi T."/>
            <person name="Tsai I.J."/>
        </authorList>
    </citation>
    <scope>NUCLEOTIDE SEQUENCE [LARGE SCALE GENOMIC DNA]</scope>
    <source>
        <strain evidence="2 3">FFPRI411160</strain>
    </source>
</reference>
<comment type="caution">
    <text evidence="2">The sequence shown here is derived from an EMBL/GenBank/DDBJ whole genome shotgun (WGS) entry which is preliminary data.</text>
</comment>
<feature type="compositionally biased region" description="Pro residues" evidence="1">
    <location>
        <begin position="391"/>
        <end position="407"/>
    </location>
</feature>
<evidence type="ECO:0000313" key="3">
    <source>
        <dbReference type="Proteomes" id="UP000217199"/>
    </source>
</evidence>
<sequence>MFDYNTLPNNFVTGSSTTHASGFPIACRVVPYDQWLVTHVDTTWKVKDIKHWIMSKCNAWGSTAAPQPPRFRPSSPVIFSGPSRRSSIDSSSFGGTEEGDGEDEWDVFAALEYNPDNHVSEIALEKAAQATTFYPSNYTTQRPTPLSPQDYEQAATSAKYTLVSFSGGYILEDDLDLAWYKPNPFELLEMHRAGAIVSLPRNGIAYIEPYFESAVQVSDRPHGNRRVSRTPGHKTHMSTPSEDFDYSQDRGQSLTVIEWKSRWAIVREGFLHLCKECHTAPTHRFPIAALCALGGPEHFGLPAKSTSRIICAKFRHVSSKDNMSTVGEQDTDEEATPSLSSKIQPPRRQKQKPKSSSWVILEMPNRSSYEALLRVLHRLAPHPLTSTFLPPRTPAPSPVSPSSPHQPPFSGELPSPTQEASSASAEFFGVQYPEWRMALLARARQAGRGNIGPALTLAHTNNILSSPESVRYQEHNGAYSLSVFHHLPRAPSISEGLRRWATNTDSPNRVDKDDEIYSSEREEEGISNIGHSDGWNQEAWKDAVSDVERDEEDDAESEVEWDGWVRDLARRALRPKLTSILNRPQSPNYVGGILSSGPGSPSSSDYEHSYGQSTSLLSGRGGTIRSRTVSSYSPIHSPQTTSPRLEPLGLSRNRARTLGAFSKGNGFIPYTYSTTTITTYVDRVPDSCIPSSGSSFTLGNRTTLDASLPLASSSTSDLSPISTPRAARRIPSQPNAMNLQPMIPHSSSSRTLALSGNISESGSEHSSLASTFNSSGNNVESSGSGSVSGKSKSTGGVRRIVRGVSIRNAFSTERLVRGLEDALDFVDGR</sequence>
<dbReference type="Proteomes" id="UP000217199">
    <property type="component" value="Unassembled WGS sequence"/>
</dbReference>
<name>A0A286UFC6_9AGAM</name>
<gene>
    <name evidence="2" type="ORF">PNOK_0676300</name>
</gene>
<feature type="region of interest" description="Disordered" evidence="1">
    <location>
        <begin position="218"/>
        <end position="246"/>
    </location>
</feature>
<feature type="region of interest" description="Disordered" evidence="1">
    <location>
        <begin position="386"/>
        <end position="424"/>
    </location>
</feature>
<keyword evidence="3" id="KW-1185">Reference proteome</keyword>
<dbReference type="EMBL" id="NBII01000006">
    <property type="protein sequence ID" value="PAV18277.1"/>
    <property type="molecule type" value="Genomic_DNA"/>
</dbReference>
<feature type="region of interest" description="Disordered" evidence="1">
    <location>
        <begin position="320"/>
        <end position="359"/>
    </location>
</feature>
<accession>A0A286UFC6</accession>
<feature type="compositionally biased region" description="Polar residues" evidence="1">
    <location>
        <begin position="415"/>
        <end position="424"/>
    </location>
</feature>
<organism evidence="2 3">
    <name type="scientific">Pyrrhoderma noxium</name>
    <dbReference type="NCBI Taxonomy" id="2282107"/>
    <lineage>
        <taxon>Eukaryota</taxon>
        <taxon>Fungi</taxon>
        <taxon>Dikarya</taxon>
        <taxon>Basidiomycota</taxon>
        <taxon>Agaricomycotina</taxon>
        <taxon>Agaricomycetes</taxon>
        <taxon>Hymenochaetales</taxon>
        <taxon>Hymenochaetaceae</taxon>
        <taxon>Pyrrhoderma</taxon>
    </lineage>
</organism>
<dbReference type="STRING" id="2282107.A0A286UFC6"/>
<feature type="compositionally biased region" description="Basic residues" evidence="1">
    <location>
        <begin position="223"/>
        <end position="236"/>
    </location>
</feature>
<dbReference type="OrthoDB" id="3225203at2759"/>
<feature type="compositionally biased region" description="Low complexity" evidence="1">
    <location>
        <begin position="755"/>
        <end position="795"/>
    </location>
</feature>
<dbReference type="InParanoid" id="A0A286UFC6"/>